<feature type="transmembrane region" description="Helical" evidence="9">
    <location>
        <begin position="145"/>
        <end position="162"/>
    </location>
</feature>
<evidence type="ECO:0000256" key="3">
    <source>
        <dbReference type="ARBA" id="ARBA00022676"/>
    </source>
</evidence>
<dbReference type="GO" id="GO:0016763">
    <property type="term" value="F:pentosyltransferase activity"/>
    <property type="evidence" value="ECO:0007669"/>
    <property type="project" value="TreeGrafter"/>
</dbReference>
<feature type="transmembrane region" description="Helical" evidence="9">
    <location>
        <begin position="49"/>
        <end position="68"/>
    </location>
</feature>
<feature type="transmembrane region" description="Helical" evidence="9">
    <location>
        <begin position="350"/>
        <end position="367"/>
    </location>
</feature>
<feature type="region of interest" description="Disordered" evidence="8">
    <location>
        <begin position="255"/>
        <end position="297"/>
    </location>
</feature>
<keyword evidence="3" id="KW-0328">Glycosyltransferase</keyword>
<proteinExistence type="predicted"/>
<evidence type="ECO:0008006" key="12">
    <source>
        <dbReference type="Google" id="ProtNLM"/>
    </source>
</evidence>
<feature type="transmembrane region" description="Helical" evidence="9">
    <location>
        <begin position="123"/>
        <end position="140"/>
    </location>
</feature>
<feature type="compositionally biased region" description="Basic and acidic residues" evidence="8">
    <location>
        <begin position="287"/>
        <end position="296"/>
    </location>
</feature>
<evidence type="ECO:0000256" key="4">
    <source>
        <dbReference type="ARBA" id="ARBA00022679"/>
    </source>
</evidence>
<evidence type="ECO:0000256" key="5">
    <source>
        <dbReference type="ARBA" id="ARBA00022692"/>
    </source>
</evidence>
<dbReference type="PANTHER" id="PTHR33908:SF11">
    <property type="entry name" value="MEMBRANE PROTEIN"/>
    <property type="match status" value="1"/>
</dbReference>
<feature type="transmembrane region" description="Helical" evidence="9">
    <location>
        <begin position="196"/>
        <end position="215"/>
    </location>
</feature>
<feature type="transmembrane region" description="Helical" evidence="9">
    <location>
        <begin position="74"/>
        <end position="94"/>
    </location>
</feature>
<reference evidence="10 11" key="1">
    <citation type="journal article" date="2017" name="ISME J.">
        <title>Energy and carbon metabolisms in a deep terrestrial subsurface fluid microbial community.</title>
        <authorList>
            <person name="Momper L."/>
            <person name="Jungbluth S.P."/>
            <person name="Lee M.D."/>
            <person name="Amend J.P."/>
        </authorList>
    </citation>
    <scope>NUCLEOTIDE SEQUENCE [LARGE SCALE GENOMIC DNA]</scope>
    <source>
        <strain evidence="10">SURF_26</strain>
    </source>
</reference>
<keyword evidence="2" id="KW-1003">Cell membrane</keyword>
<keyword evidence="6 9" id="KW-1133">Transmembrane helix</keyword>
<feature type="transmembrane region" description="Helical" evidence="9">
    <location>
        <begin position="316"/>
        <end position="338"/>
    </location>
</feature>
<gene>
    <name evidence="10" type="ORF">C4541_05235</name>
</gene>
<evidence type="ECO:0000256" key="8">
    <source>
        <dbReference type="SAM" id="MobiDB-lite"/>
    </source>
</evidence>
<sequence>MVTITFFVAIIRIIASVLLFVIARDTTRFITMAYAVTARDLNLFMSEQYHPLYALLIYCWHFVFPGWVQAAKAAALAMSVAGVFPVYMLCADLFGKKTGRICAILFAVHPYVVRFGVDGLSESTYTFLLMFGLWIGYRAMRSRGLASILLFASGGVLFSLAYLTRPEGVGGFLVIVLATLVYGLKKNSLHIAQRIGRVCVIGLAFTLFTTPYLYMIQQYTGEWRFTQKKAMRDFVPHAIGQYFLTYPDKDSQKKQAVSPAVPETKPQPETPEHSVSQDQAAETVVQEEVRSEKPEPVSKNQRKSFYSKKIVPALEVLNTFINTLNPLLFCFFLAGMGMYIRSPKTQDQRLLSFILFSAMVLYLYVLYSLASHHYVSKRHLLPVALLALPFAAHGICRISELRALWKRFPAKIAPLTVIMVICALVLLPKALKPQRANKMYLKEIGKWINAQEDTSGVFAVDDSRIPFYAQLDFVVVPRSTMKYEQWLDFLAKNQVRYVLTEKEFIEMYFLNLEQSLTNDVIKLKSIYKSTDNKNGAVEYCLYEYFPPDSVYRDR</sequence>
<dbReference type="AlphaFoldDB" id="A0A3A4R159"/>
<feature type="transmembrane region" description="Helical" evidence="9">
    <location>
        <begin position="168"/>
        <end position="184"/>
    </location>
</feature>
<comment type="caution">
    <text evidence="10">The sequence shown here is derived from an EMBL/GenBank/DDBJ whole genome shotgun (WGS) entry which is preliminary data.</text>
</comment>
<dbReference type="GO" id="GO:0005886">
    <property type="term" value="C:plasma membrane"/>
    <property type="evidence" value="ECO:0007669"/>
    <property type="project" value="UniProtKB-SubCell"/>
</dbReference>
<keyword evidence="5 9" id="KW-0812">Transmembrane</keyword>
<evidence type="ECO:0000313" key="10">
    <source>
        <dbReference type="EMBL" id="RJP59860.1"/>
    </source>
</evidence>
<organism evidence="10 11">
    <name type="scientific">Candidatus Auribacter fodinae</name>
    <dbReference type="NCBI Taxonomy" id="2093366"/>
    <lineage>
        <taxon>Bacteria</taxon>
        <taxon>Pseudomonadati</taxon>
        <taxon>Candidatus Auribacterota</taxon>
        <taxon>Candidatus Auribacteria</taxon>
        <taxon>Candidatus Auribacterales</taxon>
        <taxon>Candidatus Auribacteraceae</taxon>
        <taxon>Candidatus Auribacter</taxon>
    </lineage>
</organism>
<keyword evidence="7 9" id="KW-0472">Membrane</keyword>
<evidence type="ECO:0000256" key="7">
    <source>
        <dbReference type="ARBA" id="ARBA00023136"/>
    </source>
</evidence>
<evidence type="ECO:0000313" key="11">
    <source>
        <dbReference type="Proteomes" id="UP000266426"/>
    </source>
</evidence>
<evidence type="ECO:0000256" key="2">
    <source>
        <dbReference type="ARBA" id="ARBA00022475"/>
    </source>
</evidence>
<comment type="subcellular location">
    <subcellularLocation>
        <location evidence="1">Cell membrane</location>
        <topology evidence="1">Multi-pass membrane protein</topology>
    </subcellularLocation>
</comment>
<accession>A0A3A4R159</accession>
<dbReference type="InterPro" id="IPR050297">
    <property type="entry name" value="LipidA_mod_glycosyltrf_83"/>
</dbReference>
<evidence type="ECO:0000256" key="1">
    <source>
        <dbReference type="ARBA" id="ARBA00004651"/>
    </source>
</evidence>
<feature type="transmembrane region" description="Helical" evidence="9">
    <location>
        <begin position="408"/>
        <end position="427"/>
    </location>
</feature>
<evidence type="ECO:0000256" key="6">
    <source>
        <dbReference type="ARBA" id="ARBA00022989"/>
    </source>
</evidence>
<dbReference type="Proteomes" id="UP000266426">
    <property type="component" value="Unassembled WGS sequence"/>
</dbReference>
<keyword evidence="4" id="KW-0808">Transferase</keyword>
<dbReference type="GO" id="GO:0009103">
    <property type="term" value="P:lipopolysaccharide biosynthetic process"/>
    <property type="evidence" value="ECO:0007669"/>
    <property type="project" value="UniProtKB-ARBA"/>
</dbReference>
<feature type="transmembrane region" description="Helical" evidence="9">
    <location>
        <begin position="6"/>
        <end position="23"/>
    </location>
</feature>
<protein>
    <recommendedName>
        <fullName evidence="12">Glycosyltransferase RgtA/B/C/D-like domain-containing protein</fullName>
    </recommendedName>
</protein>
<name>A0A3A4R159_9BACT</name>
<dbReference type="PANTHER" id="PTHR33908">
    <property type="entry name" value="MANNOSYLTRANSFERASE YKCB-RELATED"/>
    <property type="match status" value="1"/>
</dbReference>
<evidence type="ECO:0000256" key="9">
    <source>
        <dbReference type="SAM" id="Phobius"/>
    </source>
</evidence>
<dbReference type="EMBL" id="QZJZ01000040">
    <property type="protein sequence ID" value="RJP59860.1"/>
    <property type="molecule type" value="Genomic_DNA"/>
</dbReference>